<reference evidence="1" key="1">
    <citation type="submission" date="2023-04" db="EMBL/GenBank/DDBJ databases">
        <title>Draft Genome sequencing of Naganishia species isolated from polar environments using Oxford Nanopore Technology.</title>
        <authorList>
            <person name="Leo P."/>
            <person name="Venkateswaran K."/>
        </authorList>
    </citation>
    <scope>NUCLEOTIDE SEQUENCE</scope>
    <source>
        <strain evidence="1">DBVPG 5303</strain>
    </source>
</reference>
<comment type="caution">
    <text evidence="1">The sequence shown here is derived from an EMBL/GenBank/DDBJ whole genome shotgun (WGS) entry which is preliminary data.</text>
</comment>
<keyword evidence="2" id="KW-1185">Reference proteome</keyword>
<evidence type="ECO:0000313" key="1">
    <source>
        <dbReference type="EMBL" id="KAJ9123605.1"/>
    </source>
</evidence>
<protein>
    <submittedName>
        <fullName evidence="1">Uncharacterized protein</fullName>
    </submittedName>
</protein>
<proteinExistence type="predicted"/>
<organism evidence="1 2">
    <name type="scientific">Naganishia onofrii</name>
    <dbReference type="NCBI Taxonomy" id="1851511"/>
    <lineage>
        <taxon>Eukaryota</taxon>
        <taxon>Fungi</taxon>
        <taxon>Dikarya</taxon>
        <taxon>Basidiomycota</taxon>
        <taxon>Agaricomycotina</taxon>
        <taxon>Tremellomycetes</taxon>
        <taxon>Filobasidiales</taxon>
        <taxon>Filobasidiaceae</taxon>
        <taxon>Naganishia</taxon>
    </lineage>
</organism>
<accession>A0ACC2XJ33</accession>
<dbReference type="EMBL" id="JASBWV010000012">
    <property type="protein sequence ID" value="KAJ9123605.1"/>
    <property type="molecule type" value="Genomic_DNA"/>
</dbReference>
<gene>
    <name evidence="1" type="ORF">QFC24_003821</name>
</gene>
<dbReference type="Proteomes" id="UP001234202">
    <property type="component" value="Unassembled WGS sequence"/>
</dbReference>
<sequence length="459" mass="48477">MSYAAVAAKNAPPEEEQPQPNQDLLEGHFKGETELAALPDVNHKMAVVDRDWSAHPETETSAGIKASDDTTALLNSVHHAPPPADGPHVSEVAPDPVPTPSKAEQEKAAEEKRKQAKAEADELKKDLKKAAGEVDAAAGEVKEDVSKAASAVKKDASQAASVVKKDASQAASAVKSDVKAVASDAKAKVDEVKAKAPHSAEEAGARTGAAIDNAAQKAKQLSHQAEVKAKATGEKVEARAEDLARDVRSAAANASDKAAELGRDAERKASELKKQAGEKLDRAETALENYAARAREILLRPGTLGGLMGVANVGLLSTLGYYAYTRRNVPWNRNYVAAAVASTLSLFASEGIVAERYSTTPEGRVELERAKQEGSRAYVHAREIVLRPQVAGGALGALNVAVLAVVGYFGYQNWNKPVWDKKLVSAITCGLISLSAAEGLAANVYKQKELPRQKRKGNA</sequence>
<evidence type="ECO:0000313" key="2">
    <source>
        <dbReference type="Proteomes" id="UP001234202"/>
    </source>
</evidence>
<name>A0ACC2XJ33_9TREE</name>